<dbReference type="SUPFAM" id="SSF46785">
    <property type="entry name" value="Winged helix' DNA-binding domain"/>
    <property type="match status" value="1"/>
</dbReference>
<dbReference type="InterPro" id="IPR005119">
    <property type="entry name" value="LysR_subst-bd"/>
</dbReference>
<reference evidence="6 7" key="1">
    <citation type="submission" date="2019-12" db="EMBL/GenBank/DDBJ databases">
        <title>Litoreibacter badius sp. nov., a novel bacteriochlorophyll a-containing bacterium in the genus Litoreibacter.</title>
        <authorList>
            <person name="Kanamuro M."/>
            <person name="Takabe Y."/>
            <person name="Mori K."/>
            <person name="Takaichi S."/>
            <person name="Hanada S."/>
        </authorList>
    </citation>
    <scope>NUCLEOTIDE SEQUENCE [LARGE SCALE GENOMIC DNA]</scope>
    <source>
        <strain evidence="6 7">K6</strain>
    </source>
</reference>
<dbReference type="Pfam" id="PF03466">
    <property type="entry name" value="LysR_substrate"/>
    <property type="match status" value="1"/>
</dbReference>
<proteinExistence type="inferred from homology"/>
<protein>
    <submittedName>
        <fullName evidence="6">LysR family transcriptional regulator</fullName>
    </submittedName>
</protein>
<evidence type="ECO:0000313" key="7">
    <source>
        <dbReference type="Proteomes" id="UP000436822"/>
    </source>
</evidence>
<dbReference type="OrthoDB" id="9803030at2"/>
<keyword evidence="4" id="KW-0804">Transcription</keyword>
<dbReference type="SUPFAM" id="SSF53850">
    <property type="entry name" value="Periplasmic binding protein-like II"/>
    <property type="match status" value="1"/>
</dbReference>
<dbReference type="InterPro" id="IPR000847">
    <property type="entry name" value="LysR_HTH_N"/>
</dbReference>
<dbReference type="GO" id="GO:0000976">
    <property type="term" value="F:transcription cis-regulatory region binding"/>
    <property type="evidence" value="ECO:0007669"/>
    <property type="project" value="TreeGrafter"/>
</dbReference>
<dbReference type="PANTHER" id="PTHR30126">
    <property type="entry name" value="HTH-TYPE TRANSCRIPTIONAL REGULATOR"/>
    <property type="match status" value="1"/>
</dbReference>
<gene>
    <name evidence="6" type="ORF">KIN_09000</name>
</gene>
<comment type="caution">
    <text evidence="6">The sequence shown here is derived from an EMBL/GenBank/DDBJ whole genome shotgun (WGS) entry which is preliminary data.</text>
</comment>
<dbReference type="Pfam" id="PF00126">
    <property type="entry name" value="HTH_1"/>
    <property type="match status" value="1"/>
</dbReference>
<comment type="similarity">
    <text evidence="1">Belongs to the LysR transcriptional regulatory family.</text>
</comment>
<name>A0A6N6JCE4_9RHOB</name>
<dbReference type="RefSeq" id="WP_159804719.1">
    <property type="nucleotide sequence ID" value="NZ_BLJE01000001.1"/>
</dbReference>
<evidence type="ECO:0000256" key="4">
    <source>
        <dbReference type="ARBA" id="ARBA00023163"/>
    </source>
</evidence>
<evidence type="ECO:0000256" key="1">
    <source>
        <dbReference type="ARBA" id="ARBA00009437"/>
    </source>
</evidence>
<dbReference type="EMBL" id="BLJE01000001">
    <property type="protein sequence ID" value="GFE63826.1"/>
    <property type="molecule type" value="Genomic_DNA"/>
</dbReference>
<evidence type="ECO:0000259" key="5">
    <source>
        <dbReference type="PROSITE" id="PS50931"/>
    </source>
</evidence>
<dbReference type="GO" id="GO:0003700">
    <property type="term" value="F:DNA-binding transcription factor activity"/>
    <property type="evidence" value="ECO:0007669"/>
    <property type="project" value="InterPro"/>
</dbReference>
<keyword evidence="2" id="KW-0805">Transcription regulation</keyword>
<keyword evidence="3" id="KW-0238">DNA-binding</keyword>
<keyword evidence="7" id="KW-1185">Reference proteome</keyword>
<evidence type="ECO:0000256" key="3">
    <source>
        <dbReference type="ARBA" id="ARBA00023125"/>
    </source>
</evidence>
<evidence type="ECO:0000313" key="6">
    <source>
        <dbReference type="EMBL" id="GFE63826.1"/>
    </source>
</evidence>
<evidence type="ECO:0000256" key="2">
    <source>
        <dbReference type="ARBA" id="ARBA00023015"/>
    </source>
</evidence>
<dbReference type="Gene3D" id="1.10.10.10">
    <property type="entry name" value="Winged helix-like DNA-binding domain superfamily/Winged helix DNA-binding domain"/>
    <property type="match status" value="1"/>
</dbReference>
<dbReference type="PROSITE" id="PS50931">
    <property type="entry name" value="HTH_LYSR"/>
    <property type="match status" value="1"/>
</dbReference>
<dbReference type="Gene3D" id="3.40.190.290">
    <property type="match status" value="1"/>
</dbReference>
<dbReference type="AlphaFoldDB" id="A0A6N6JCE4"/>
<sequence>MISALSLEQLRVLVAVADEGSFSAAGRALGRVQSAISQTVANIEDVQRVTIFDRSTYRPTLTNTGRALVDQARHVLASAARFERIARGAAEGLEPELRLTVDPLVPSAPLVHALQDVRDHYPDLPISFSTEALGGPLRRVRDGTAVLGVCTLLPAVPEDVRAYALMRTRMLPVVAQSHPLATLGRPAKTMDLADYVQLVLSDPVDPSGPNFGLASPRVWRFSDLHRRLDFLAAGFGWCRMPEHIIHAYLSDGRLVRIEAEEDTATEDGLPIYATHLRQHPCGPATRLLLDRLQTHTA</sequence>
<dbReference type="Proteomes" id="UP000436822">
    <property type="component" value="Unassembled WGS sequence"/>
</dbReference>
<dbReference type="InterPro" id="IPR036388">
    <property type="entry name" value="WH-like_DNA-bd_sf"/>
</dbReference>
<feature type="domain" description="HTH lysR-type" evidence="5">
    <location>
        <begin position="5"/>
        <end position="62"/>
    </location>
</feature>
<dbReference type="InterPro" id="IPR036390">
    <property type="entry name" value="WH_DNA-bd_sf"/>
</dbReference>
<accession>A0A6N6JCE4</accession>
<dbReference type="PANTHER" id="PTHR30126:SF91">
    <property type="entry name" value="LYSR FAMILY TRANSCRIPTIONAL REGULATOR"/>
    <property type="match status" value="1"/>
</dbReference>
<organism evidence="6 7">
    <name type="scientific">Litoreibacter roseus</name>
    <dbReference type="NCBI Taxonomy" id="2601869"/>
    <lineage>
        <taxon>Bacteria</taxon>
        <taxon>Pseudomonadati</taxon>
        <taxon>Pseudomonadota</taxon>
        <taxon>Alphaproteobacteria</taxon>
        <taxon>Rhodobacterales</taxon>
        <taxon>Roseobacteraceae</taxon>
        <taxon>Litoreibacter</taxon>
    </lineage>
</organism>